<proteinExistence type="predicted"/>
<evidence type="ECO:0000313" key="4">
    <source>
        <dbReference type="Proteomes" id="UP000287969"/>
    </source>
</evidence>
<name>A0A410QE55_9FIRM</name>
<dbReference type="RefSeq" id="WP_071141367.1">
    <property type="nucleotide sequence ID" value="NZ_CP035282.1"/>
</dbReference>
<dbReference type="InterPro" id="IPR036390">
    <property type="entry name" value="WH_DNA-bd_sf"/>
</dbReference>
<dbReference type="Pfam" id="PF11495">
    <property type="entry name" value="Regulator_TrmB"/>
    <property type="match status" value="1"/>
</dbReference>
<gene>
    <name evidence="3" type="ORF">EQM13_12395</name>
</gene>
<organism evidence="3 4">
    <name type="scientific">Acidilutibacter cellobiosedens</name>
    <dbReference type="NCBI Taxonomy" id="2507161"/>
    <lineage>
        <taxon>Bacteria</taxon>
        <taxon>Bacillati</taxon>
        <taxon>Bacillota</taxon>
        <taxon>Tissierellia</taxon>
        <taxon>Tissierellales</taxon>
        <taxon>Acidilutibacteraceae</taxon>
        <taxon>Acidilutibacter</taxon>
    </lineage>
</organism>
<dbReference type="KEGG" id="spoa:EQM13_12395"/>
<keyword evidence="4" id="KW-1185">Reference proteome</keyword>
<accession>A0A410QE55</accession>
<dbReference type="Pfam" id="PF01978">
    <property type="entry name" value="TrmB"/>
    <property type="match status" value="1"/>
</dbReference>
<feature type="domain" description="Transcription regulator TrmB N-terminal" evidence="1">
    <location>
        <begin position="8"/>
        <end position="74"/>
    </location>
</feature>
<dbReference type="PANTHER" id="PTHR34293:SF1">
    <property type="entry name" value="HTH-TYPE TRANSCRIPTIONAL REGULATOR TRMBL2"/>
    <property type="match status" value="1"/>
</dbReference>
<dbReference type="CDD" id="cd09124">
    <property type="entry name" value="PLDc_like_TrmB_middle"/>
    <property type="match status" value="1"/>
</dbReference>
<reference evidence="4" key="1">
    <citation type="submission" date="2019-01" db="EMBL/GenBank/DDBJ databases">
        <title>Draft genomes of a novel of Sporanaerobacter strains.</title>
        <authorList>
            <person name="Ma S."/>
        </authorList>
    </citation>
    <scope>NUCLEOTIDE SEQUENCE [LARGE SCALE GENOMIC DNA]</scope>
    <source>
        <strain evidence="4">NJN-17</strain>
    </source>
</reference>
<evidence type="ECO:0000259" key="1">
    <source>
        <dbReference type="Pfam" id="PF01978"/>
    </source>
</evidence>
<protein>
    <submittedName>
        <fullName evidence="3">TrmB family transcriptional regulator</fullName>
    </submittedName>
</protein>
<evidence type="ECO:0000259" key="2">
    <source>
        <dbReference type="Pfam" id="PF11495"/>
    </source>
</evidence>
<sequence length="265" mass="31222">MKNLIPLMKKFNFTEYETKVYVTLLKVGPSTGYEISKQSSVPRSRVYNILETLIQKGIVLEAQTNPILYSAIPINEFKENISRNVSSSLEEIDNYLVQYEKNTDSEALWNIDGFQNILNKSKYLIQYAKEEVLIQIWQEDLDKEMVQLLQKTNQRLKKFVLILFSETQQYDLPFDHYYKHGFEKDKLKEMGSRWISVVIDEKEMIFGSISSKVNGEAVWTKNHSMVFLAREHIVHDAYCLNIIQHLDEKTKKEFGDDLEKIRKIY</sequence>
<dbReference type="InterPro" id="IPR036388">
    <property type="entry name" value="WH-like_DNA-bd_sf"/>
</dbReference>
<dbReference type="OrthoDB" id="1493540at2"/>
<dbReference type="InterPro" id="IPR051797">
    <property type="entry name" value="TrmB-like"/>
</dbReference>
<dbReference type="Gene3D" id="1.10.10.10">
    <property type="entry name" value="Winged helix-like DNA-binding domain superfamily/Winged helix DNA-binding domain"/>
    <property type="match status" value="1"/>
</dbReference>
<dbReference type="SUPFAM" id="SSF46785">
    <property type="entry name" value="Winged helix' DNA-binding domain"/>
    <property type="match status" value="1"/>
</dbReference>
<dbReference type="InterPro" id="IPR002831">
    <property type="entry name" value="Tscrpt_reg_TrmB_N"/>
</dbReference>
<dbReference type="InterPro" id="IPR021586">
    <property type="entry name" value="Tscrpt_reg_TrmB_C"/>
</dbReference>
<dbReference type="PANTHER" id="PTHR34293">
    <property type="entry name" value="HTH-TYPE TRANSCRIPTIONAL REGULATOR TRMBL2"/>
    <property type="match status" value="1"/>
</dbReference>
<dbReference type="EMBL" id="CP035282">
    <property type="protein sequence ID" value="QAT62303.1"/>
    <property type="molecule type" value="Genomic_DNA"/>
</dbReference>
<dbReference type="AlphaFoldDB" id="A0A410QE55"/>
<feature type="domain" description="Transcription regulator TrmB C-terminal" evidence="2">
    <location>
        <begin position="107"/>
        <end position="227"/>
    </location>
</feature>
<evidence type="ECO:0000313" key="3">
    <source>
        <dbReference type="EMBL" id="QAT62303.1"/>
    </source>
</evidence>
<dbReference type="Proteomes" id="UP000287969">
    <property type="component" value="Chromosome"/>
</dbReference>